<dbReference type="Pfam" id="PF00005">
    <property type="entry name" value="ABC_tran"/>
    <property type="match status" value="1"/>
</dbReference>
<dbReference type="Gene3D" id="3.40.50.300">
    <property type="entry name" value="P-loop containing nucleotide triphosphate hydrolases"/>
    <property type="match status" value="1"/>
</dbReference>
<dbReference type="AlphaFoldDB" id="A0A061A921"/>
<dbReference type="InterPro" id="IPR027417">
    <property type="entry name" value="P-loop_NTPase"/>
</dbReference>
<dbReference type="EMBL" id="LK028559">
    <property type="protein sequence ID" value="CDR30343.1"/>
    <property type="molecule type" value="Genomic_DNA"/>
</dbReference>
<keyword evidence="3" id="KW-0813">Transport</keyword>
<dbReference type="PANTHER" id="PTHR43297:SF2">
    <property type="entry name" value="DIPEPTIDE TRANSPORT ATP-BINDING PROTEIN DPPD"/>
    <property type="match status" value="1"/>
</dbReference>
<comment type="subcellular location">
    <subcellularLocation>
        <location evidence="1">Cell membrane</location>
        <topology evidence="1">Peripheral membrane protein</topology>
    </subcellularLocation>
</comment>
<dbReference type="SUPFAM" id="SSF52540">
    <property type="entry name" value="P-loop containing nucleoside triphosphate hydrolases"/>
    <property type="match status" value="1"/>
</dbReference>
<protein>
    <submittedName>
        <fullName evidence="9">Oligopeptide transport, ATP-binding protein OppD</fullName>
    </submittedName>
</protein>
<comment type="similarity">
    <text evidence="2">Belongs to the ABC transporter superfamily.</text>
</comment>
<dbReference type="InterPro" id="IPR003593">
    <property type="entry name" value="AAA+_ATPase"/>
</dbReference>
<dbReference type="GO" id="GO:0015833">
    <property type="term" value="P:peptide transport"/>
    <property type="evidence" value="ECO:0007669"/>
    <property type="project" value="InterPro"/>
</dbReference>
<keyword evidence="7" id="KW-0472">Membrane</keyword>
<dbReference type="PANTHER" id="PTHR43297">
    <property type="entry name" value="OLIGOPEPTIDE TRANSPORT ATP-BINDING PROTEIN APPD"/>
    <property type="match status" value="1"/>
</dbReference>
<keyword evidence="6 9" id="KW-0067">ATP-binding</keyword>
<evidence type="ECO:0000256" key="3">
    <source>
        <dbReference type="ARBA" id="ARBA00022448"/>
    </source>
</evidence>
<sequence>MAEKILEVKDLAISFKTQYGILKAIRGVSFDLYKGETLAIVGESGSGKSVTSRAIMGLLAGNSIYEGGSINYNGRDLMQLPEELFHEIRGSKISMIFQDPMSSLNPIVKVGKQITEALVFKMGMPQEMAKKKAIELMQQVGIPNAEKRYNQYPFQFSGGMRQRIVISIALANNAEILICDEPTTALDVTIQGQILELIEKLKVERNLSVIFITHDLGVVANVANRIAVMYAGKIVEVGKADEVFYDPKHPYTWALLSSMPNLATSKHLDAISGTPPNMIYPPVGDAFAPRNKYALEIDFEEQPPFFKVTDTHYAATWLLHPDAPKVELPKAVITLREKRGKLKNDR</sequence>
<dbReference type="OrthoDB" id="9779287at2"/>
<dbReference type="SMART" id="SM00382">
    <property type="entry name" value="AAA"/>
    <property type="match status" value="1"/>
</dbReference>
<gene>
    <name evidence="9" type="primary">oppD2</name>
    <name evidence="9" type="ORF">Aocu_02700</name>
</gene>
<evidence type="ECO:0000256" key="5">
    <source>
        <dbReference type="ARBA" id="ARBA00022741"/>
    </source>
</evidence>
<proteinExistence type="inferred from homology"/>
<dbReference type="InterPro" id="IPR003439">
    <property type="entry name" value="ABC_transporter-like_ATP-bd"/>
</dbReference>
<accession>A0A061A921</accession>
<dbReference type="CDD" id="cd03257">
    <property type="entry name" value="ABC_NikE_OppD_transporters"/>
    <property type="match status" value="1"/>
</dbReference>
<dbReference type="GO" id="GO:0005886">
    <property type="term" value="C:plasma membrane"/>
    <property type="evidence" value="ECO:0007669"/>
    <property type="project" value="UniProtKB-SubCell"/>
</dbReference>
<dbReference type="InterPro" id="IPR050388">
    <property type="entry name" value="ABC_Ni/Peptide_Import"/>
</dbReference>
<keyword evidence="4" id="KW-1003">Cell membrane</keyword>
<dbReference type="NCBIfam" id="TIGR01727">
    <property type="entry name" value="oligo_HPY"/>
    <property type="match status" value="1"/>
</dbReference>
<keyword evidence="10" id="KW-1185">Reference proteome</keyword>
<keyword evidence="5" id="KW-0547">Nucleotide-binding</keyword>
<dbReference type="HOGENOM" id="CLU_000604_1_23_14"/>
<evidence type="ECO:0000256" key="6">
    <source>
        <dbReference type="ARBA" id="ARBA00022840"/>
    </source>
</evidence>
<name>A0A061A921_9MOLU</name>
<feature type="domain" description="ABC transporter" evidence="8">
    <location>
        <begin position="6"/>
        <end position="256"/>
    </location>
</feature>
<dbReference type="KEGG" id="aoc:Aocu_02700"/>
<dbReference type="InParanoid" id="A0A061A921"/>
<evidence type="ECO:0000313" key="10">
    <source>
        <dbReference type="Proteomes" id="UP000032434"/>
    </source>
</evidence>
<dbReference type="PATRIC" id="fig|35623.3.peg.270"/>
<dbReference type="Proteomes" id="UP000032434">
    <property type="component" value="Chromosome 1"/>
</dbReference>
<dbReference type="FunCoup" id="A0A061A921">
    <property type="interactions" value="122"/>
</dbReference>
<dbReference type="STRING" id="35623.Aocu_02700"/>
<dbReference type="PROSITE" id="PS50893">
    <property type="entry name" value="ABC_TRANSPORTER_2"/>
    <property type="match status" value="1"/>
</dbReference>
<dbReference type="InterPro" id="IPR017871">
    <property type="entry name" value="ABC_transporter-like_CS"/>
</dbReference>
<evidence type="ECO:0000256" key="4">
    <source>
        <dbReference type="ARBA" id="ARBA00022475"/>
    </source>
</evidence>
<dbReference type="InterPro" id="IPR013563">
    <property type="entry name" value="Oligopep_ABC_C"/>
</dbReference>
<organism evidence="9 10">
    <name type="scientific">Acholeplasma oculi</name>
    <dbReference type="NCBI Taxonomy" id="35623"/>
    <lineage>
        <taxon>Bacteria</taxon>
        <taxon>Bacillati</taxon>
        <taxon>Mycoplasmatota</taxon>
        <taxon>Mollicutes</taxon>
        <taxon>Acholeplasmatales</taxon>
        <taxon>Acholeplasmataceae</taxon>
        <taxon>Acholeplasma</taxon>
    </lineage>
</organism>
<dbReference type="GO" id="GO:0016887">
    <property type="term" value="F:ATP hydrolysis activity"/>
    <property type="evidence" value="ECO:0007669"/>
    <property type="project" value="InterPro"/>
</dbReference>
<evidence type="ECO:0000313" key="9">
    <source>
        <dbReference type="EMBL" id="CDR30343.1"/>
    </source>
</evidence>
<dbReference type="FunFam" id="3.40.50.300:FF:000016">
    <property type="entry name" value="Oligopeptide ABC transporter ATP-binding component"/>
    <property type="match status" value="1"/>
</dbReference>
<dbReference type="RefSeq" id="WP_045748904.1">
    <property type="nucleotide sequence ID" value="NZ_FUZK01000002.1"/>
</dbReference>
<evidence type="ECO:0000256" key="1">
    <source>
        <dbReference type="ARBA" id="ARBA00004202"/>
    </source>
</evidence>
<evidence type="ECO:0000256" key="2">
    <source>
        <dbReference type="ARBA" id="ARBA00005417"/>
    </source>
</evidence>
<evidence type="ECO:0000259" key="8">
    <source>
        <dbReference type="PROSITE" id="PS50893"/>
    </source>
</evidence>
<reference evidence="10" key="1">
    <citation type="submission" date="2014-05" db="EMBL/GenBank/DDBJ databases">
        <authorList>
            <person name="Kube M."/>
        </authorList>
    </citation>
    <scope>NUCLEOTIDE SEQUENCE [LARGE SCALE GENOMIC DNA]</scope>
</reference>
<dbReference type="PROSITE" id="PS00211">
    <property type="entry name" value="ABC_TRANSPORTER_1"/>
    <property type="match status" value="1"/>
</dbReference>
<evidence type="ECO:0000256" key="7">
    <source>
        <dbReference type="ARBA" id="ARBA00023136"/>
    </source>
</evidence>
<dbReference type="Pfam" id="PF08352">
    <property type="entry name" value="oligo_HPY"/>
    <property type="match status" value="1"/>
</dbReference>
<dbReference type="GO" id="GO:0005524">
    <property type="term" value="F:ATP binding"/>
    <property type="evidence" value="ECO:0007669"/>
    <property type="project" value="UniProtKB-KW"/>
</dbReference>